<dbReference type="AlphaFoldDB" id="A0AAD8B195"/>
<feature type="non-terminal residue" evidence="2">
    <location>
        <position position="1"/>
    </location>
</feature>
<evidence type="ECO:0000313" key="3">
    <source>
        <dbReference type="Proteomes" id="UP001233172"/>
    </source>
</evidence>
<feature type="compositionally biased region" description="Polar residues" evidence="1">
    <location>
        <begin position="35"/>
        <end position="49"/>
    </location>
</feature>
<keyword evidence="3" id="KW-1185">Reference proteome</keyword>
<comment type="caution">
    <text evidence="2">The sequence shown here is derived from an EMBL/GenBank/DDBJ whole genome shotgun (WGS) entry which is preliminary data.</text>
</comment>
<reference evidence="2" key="2">
    <citation type="submission" date="2023-04" db="EMBL/GenBank/DDBJ databases">
        <authorList>
            <person name="Bu L."/>
            <person name="Lu L."/>
            <person name="Laidemitt M.R."/>
            <person name="Zhang S.M."/>
            <person name="Mutuku M."/>
            <person name="Mkoji G."/>
            <person name="Steinauer M."/>
            <person name="Loker E.S."/>
        </authorList>
    </citation>
    <scope>NUCLEOTIDE SEQUENCE</scope>
    <source>
        <strain evidence="2">KasaAsao</strain>
        <tissue evidence="2">Whole Snail</tissue>
    </source>
</reference>
<accession>A0AAD8B195</accession>
<dbReference type="Proteomes" id="UP001233172">
    <property type="component" value="Unassembled WGS sequence"/>
</dbReference>
<dbReference type="EMBL" id="JASAOG010000179">
    <property type="protein sequence ID" value="KAK0045519.1"/>
    <property type="molecule type" value="Genomic_DNA"/>
</dbReference>
<evidence type="ECO:0000313" key="2">
    <source>
        <dbReference type="EMBL" id="KAK0045519.1"/>
    </source>
</evidence>
<gene>
    <name evidence="2" type="ORF">Bpfe_025005</name>
</gene>
<name>A0AAD8B195_BIOPF</name>
<organism evidence="2 3">
    <name type="scientific">Biomphalaria pfeifferi</name>
    <name type="common">Bloodfluke planorb</name>
    <name type="synonym">Freshwater snail</name>
    <dbReference type="NCBI Taxonomy" id="112525"/>
    <lineage>
        <taxon>Eukaryota</taxon>
        <taxon>Metazoa</taxon>
        <taxon>Spiralia</taxon>
        <taxon>Lophotrochozoa</taxon>
        <taxon>Mollusca</taxon>
        <taxon>Gastropoda</taxon>
        <taxon>Heterobranchia</taxon>
        <taxon>Euthyneura</taxon>
        <taxon>Panpulmonata</taxon>
        <taxon>Hygrophila</taxon>
        <taxon>Lymnaeoidea</taxon>
        <taxon>Planorbidae</taxon>
        <taxon>Biomphalaria</taxon>
    </lineage>
</organism>
<reference evidence="2" key="1">
    <citation type="journal article" date="2023" name="PLoS Negl. Trop. Dis.">
        <title>A genome sequence for Biomphalaria pfeifferi, the major vector snail for the human-infecting parasite Schistosoma mansoni.</title>
        <authorList>
            <person name="Bu L."/>
            <person name="Lu L."/>
            <person name="Laidemitt M.R."/>
            <person name="Zhang S.M."/>
            <person name="Mutuku M."/>
            <person name="Mkoji G."/>
            <person name="Steinauer M."/>
            <person name="Loker E.S."/>
        </authorList>
    </citation>
    <scope>NUCLEOTIDE SEQUENCE</scope>
    <source>
        <strain evidence="2">KasaAsao</strain>
    </source>
</reference>
<sequence>VESGQAESTKHMELSLLTELSNRPANKRCPKSKATETSGHTKISSTASLTSKTFDDFQRQAGKAFW</sequence>
<feature type="region of interest" description="Disordered" evidence="1">
    <location>
        <begin position="18"/>
        <end position="49"/>
    </location>
</feature>
<proteinExistence type="predicted"/>
<feature type="non-terminal residue" evidence="2">
    <location>
        <position position="66"/>
    </location>
</feature>
<evidence type="ECO:0000256" key="1">
    <source>
        <dbReference type="SAM" id="MobiDB-lite"/>
    </source>
</evidence>
<protein>
    <submittedName>
        <fullName evidence="2">Uncharacterized protein</fullName>
    </submittedName>
</protein>